<organism evidence="2 3">
    <name type="scientific">Orchesella cincta</name>
    <name type="common">Springtail</name>
    <name type="synonym">Podura cincta</name>
    <dbReference type="NCBI Taxonomy" id="48709"/>
    <lineage>
        <taxon>Eukaryota</taxon>
        <taxon>Metazoa</taxon>
        <taxon>Ecdysozoa</taxon>
        <taxon>Arthropoda</taxon>
        <taxon>Hexapoda</taxon>
        <taxon>Collembola</taxon>
        <taxon>Entomobryomorpha</taxon>
        <taxon>Entomobryoidea</taxon>
        <taxon>Orchesellidae</taxon>
        <taxon>Orchesellinae</taxon>
        <taxon>Orchesella</taxon>
    </lineage>
</organism>
<feature type="signal peptide" evidence="1">
    <location>
        <begin position="1"/>
        <end position="23"/>
    </location>
</feature>
<keyword evidence="1" id="KW-0732">Signal</keyword>
<dbReference type="EMBL" id="LJIJ01001164">
    <property type="protein sequence ID" value="ODM92724.1"/>
    <property type="molecule type" value="Genomic_DNA"/>
</dbReference>
<proteinExistence type="predicted"/>
<name>A0A1D2MIU1_ORCCI</name>
<evidence type="ECO:0000313" key="2">
    <source>
        <dbReference type="EMBL" id="ODM92724.1"/>
    </source>
</evidence>
<dbReference type="AlphaFoldDB" id="A0A1D2MIU1"/>
<dbReference type="OMA" id="IASISIC"/>
<dbReference type="Proteomes" id="UP000094527">
    <property type="component" value="Unassembled WGS sequence"/>
</dbReference>
<sequence length="317" mass="35617">MNFVYLIASISICLTAMVGKSLAEDTQMETSWAPDVSADKETICEATKTADADMKIDVNGFMEYDDLLRLIVWNSKYDLKSGNKKFAFPAEVNWKRTILDRLTKIFLKSCPAEYVNPGFINVATELFMIYQNSLNGTVDHSKLWKPFLPVLDKCLDNAVPLEIVGTAFAATGVKITTKKGEKEDVLILPPLETADEEVFDIDTIVDTIWWLFSFSFGTCYWRSDAPSIWSSRYKRLFFGDFLMQLRERWLNAGAEVDFGVIFGDFNLNLNLHNMRVCVTSAYTINGLADRQLVRSVPVGPPGSGVQAVLNKKTSGHI</sequence>
<keyword evidence="3" id="KW-1185">Reference proteome</keyword>
<accession>A0A1D2MIU1</accession>
<reference evidence="2 3" key="1">
    <citation type="journal article" date="2016" name="Genome Biol. Evol.">
        <title>Gene Family Evolution Reflects Adaptation to Soil Environmental Stressors in the Genome of the Collembolan Orchesella cincta.</title>
        <authorList>
            <person name="Faddeeva-Vakhrusheva A."/>
            <person name="Derks M.F."/>
            <person name="Anvar S.Y."/>
            <person name="Agamennone V."/>
            <person name="Suring W."/>
            <person name="Smit S."/>
            <person name="van Straalen N.M."/>
            <person name="Roelofs D."/>
        </authorList>
    </citation>
    <scope>NUCLEOTIDE SEQUENCE [LARGE SCALE GENOMIC DNA]</scope>
    <source>
        <tissue evidence="2">Mixed pool</tissue>
    </source>
</reference>
<gene>
    <name evidence="2" type="ORF">Ocin01_13959</name>
</gene>
<evidence type="ECO:0000256" key="1">
    <source>
        <dbReference type="SAM" id="SignalP"/>
    </source>
</evidence>
<feature type="chain" id="PRO_5008904104" evidence="1">
    <location>
        <begin position="24"/>
        <end position="317"/>
    </location>
</feature>
<evidence type="ECO:0000313" key="3">
    <source>
        <dbReference type="Proteomes" id="UP000094527"/>
    </source>
</evidence>
<protein>
    <submittedName>
        <fullName evidence="2">Uncharacterized protein</fullName>
    </submittedName>
</protein>
<comment type="caution">
    <text evidence="2">The sequence shown here is derived from an EMBL/GenBank/DDBJ whole genome shotgun (WGS) entry which is preliminary data.</text>
</comment>